<gene>
    <name evidence="2" type="ORF">NG895_04495</name>
</gene>
<keyword evidence="1" id="KW-1133">Transmembrane helix</keyword>
<keyword evidence="1" id="KW-0812">Transmembrane</keyword>
<comment type="caution">
    <text evidence="2">The sequence shown here is derived from an EMBL/GenBank/DDBJ whole genome shotgun (WGS) entry which is preliminary data.</text>
</comment>
<name>A0A9X2F6J7_9BACT</name>
<keyword evidence="1" id="KW-0472">Membrane</keyword>
<dbReference type="RefSeq" id="WP_252851254.1">
    <property type="nucleotide sequence ID" value="NZ_JAMXLR010000020.1"/>
</dbReference>
<accession>A0A9X2F6J7</accession>
<feature type="transmembrane region" description="Helical" evidence="1">
    <location>
        <begin position="114"/>
        <end position="135"/>
    </location>
</feature>
<keyword evidence="3" id="KW-1185">Reference proteome</keyword>
<sequence>MDCDQVFMVLTSGPFPTGDPSDVDVEEHLERCPECWRFAEALRPAHDVFEEAVPASEGRDLPGYWGDAIPARAAIAQVQQTALQTASRERSPRPAQAMYYTPIVAHATAGWHDVARIAVITVGIIAVAGILAWTLN</sequence>
<evidence type="ECO:0000313" key="3">
    <source>
        <dbReference type="Proteomes" id="UP001155241"/>
    </source>
</evidence>
<evidence type="ECO:0000313" key="2">
    <source>
        <dbReference type="EMBL" id="MCO6043155.1"/>
    </source>
</evidence>
<dbReference type="Proteomes" id="UP001155241">
    <property type="component" value="Unassembled WGS sequence"/>
</dbReference>
<dbReference type="AlphaFoldDB" id="A0A9X2F6J7"/>
<reference evidence="2" key="1">
    <citation type="submission" date="2022-06" db="EMBL/GenBank/DDBJ databases">
        <title>Aeoliella straminimaris, a novel planctomycete from sediments.</title>
        <authorList>
            <person name="Vitorino I.R."/>
            <person name="Lage O.M."/>
        </authorList>
    </citation>
    <scope>NUCLEOTIDE SEQUENCE</scope>
    <source>
        <strain evidence="2">ICT_H6.2</strain>
    </source>
</reference>
<dbReference type="EMBL" id="JAMXLR010000020">
    <property type="protein sequence ID" value="MCO6043155.1"/>
    <property type="molecule type" value="Genomic_DNA"/>
</dbReference>
<proteinExistence type="predicted"/>
<evidence type="ECO:0000256" key="1">
    <source>
        <dbReference type="SAM" id="Phobius"/>
    </source>
</evidence>
<protein>
    <submittedName>
        <fullName evidence="2">Uncharacterized protein</fullName>
    </submittedName>
</protein>
<organism evidence="2 3">
    <name type="scientific">Aeoliella straminimaris</name>
    <dbReference type="NCBI Taxonomy" id="2954799"/>
    <lineage>
        <taxon>Bacteria</taxon>
        <taxon>Pseudomonadati</taxon>
        <taxon>Planctomycetota</taxon>
        <taxon>Planctomycetia</taxon>
        <taxon>Pirellulales</taxon>
        <taxon>Lacipirellulaceae</taxon>
        <taxon>Aeoliella</taxon>
    </lineage>
</organism>